<accession>A0A3E0VKS9</accession>
<evidence type="ECO:0000256" key="1">
    <source>
        <dbReference type="ARBA" id="ARBA00004370"/>
    </source>
</evidence>
<evidence type="ECO:0000256" key="2">
    <source>
        <dbReference type="ARBA" id="ARBA00022692"/>
    </source>
</evidence>
<evidence type="ECO:0000259" key="7">
    <source>
        <dbReference type="Pfam" id="PF00924"/>
    </source>
</evidence>
<gene>
    <name evidence="8" type="ORF">B7R54_16315</name>
</gene>
<evidence type="ECO:0000256" key="3">
    <source>
        <dbReference type="ARBA" id="ARBA00022989"/>
    </source>
</evidence>
<feature type="compositionally biased region" description="Basic and acidic residues" evidence="5">
    <location>
        <begin position="391"/>
        <end position="406"/>
    </location>
</feature>
<proteinExistence type="predicted"/>
<evidence type="ECO:0000313" key="8">
    <source>
        <dbReference type="EMBL" id="RFA10594.1"/>
    </source>
</evidence>
<feature type="region of interest" description="Disordered" evidence="5">
    <location>
        <begin position="342"/>
        <end position="424"/>
    </location>
</feature>
<keyword evidence="4 6" id="KW-0472">Membrane</keyword>
<keyword evidence="3 6" id="KW-1133">Transmembrane helix</keyword>
<dbReference type="PANTHER" id="PTHR30566">
    <property type="entry name" value="YNAI-RELATED MECHANOSENSITIVE ION CHANNEL"/>
    <property type="match status" value="1"/>
</dbReference>
<dbReference type="Gene3D" id="2.30.30.60">
    <property type="match status" value="1"/>
</dbReference>
<dbReference type="EMBL" id="NBWZ01000001">
    <property type="protein sequence ID" value="RFA10594.1"/>
    <property type="molecule type" value="Genomic_DNA"/>
</dbReference>
<dbReference type="Proteomes" id="UP000256486">
    <property type="component" value="Unassembled WGS sequence"/>
</dbReference>
<evidence type="ECO:0000313" key="9">
    <source>
        <dbReference type="Proteomes" id="UP000256486"/>
    </source>
</evidence>
<dbReference type="SUPFAM" id="SSF50182">
    <property type="entry name" value="Sm-like ribonucleoproteins"/>
    <property type="match status" value="1"/>
</dbReference>
<dbReference type="PANTHER" id="PTHR30566:SF25">
    <property type="entry name" value="INNER MEMBRANE PROTEIN"/>
    <property type="match status" value="1"/>
</dbReference>
<dbReference type="InterPro" id="IPR010920">
    <property type="entry name" value="LSM_dom_sf"/>
</dbReference>
<dbReference type="RefSeq" id="WP_246093117.1">
    <property type="nucleotide sequence ID" value="NZ_NBWZ01000001.1"/>
</dbReference>
<dbReference type="InterPro" id="IPR006685">
    <property type="entry name" value="MscS_channel_2nd"/>
</dbReference>
<feature type="transmembrane region" description="Helical" evidence="6">
    <location>
        <begin position="16"/>
        <end position="38"/>
    </location>
</feature>
<evidence type="ECO:0000256" key="6">
    <source>
        <dbReference type="SAM" id="Phobius"/>
    </source>
</evidence>
<dbReference type="Pfam" id="PF00924">
    <property type="entry name" value="MS_channel_2nd"/>
    <property type="match status" value="1"/>
</dbReference>
<evidence type="ECO:0000256" key="4">
    <source>
        <dbReference type="ARBA" id="ARBA00023136"/>
    </source>
</evidence>
<evidence type="ECO:0000256" key="5">
    <source>
        <dbReference type="SAM" id="MobiDB-lite"/>
    </source>
</evidence>
<protein>
    <submittedName>
        <fullName evidence="8">Mechanosensitive ion channel protein MscS</fullName>
    </submittedName>
</protein>
<feature type="compositionally biased region" description="Basic and acidic residues" evidence="5">
    <location>
        <begin position="343"/>
        <end position="358"/>
    </location>
</feature>
<feature type="transmembrane region" description="Helical" evidence="6">
    <location>
        <begin position="59"/>
        <end position="77"/>
    </location>
</feature>
<comment type="caution">
    <text evidence="8">The sequence shown here is derived from an EMBL/GenBank/DDBJ whole genome shotgun (WGS) entry which is preliminary data.</text>
</comment>
<feature type="transmembrane region" description="Helical" evidence="6">
    <location>
        <begin position="162"/>
        <end position="181"/>
    </location>
</feature>
<reference evidence="8 9" key="1">
    <citation type="submission" date="2017-04" db="EMBL/GenBank/DDBJ databases">
        <title>Comparative genome analysis of Subtercola boreus.</title>
        <authorList>
            <person name="Cho Y.-J."/>
            <person name="Cho A."/>
            <person name="Kim O.-S."/>
            <person name="Lee J.-I."/>
        </authorList>
    </citation>
    <scope>NUCLEOTIDE SEQUENCE [LARGE SCALE GENOMIC DNA]</scope>
    <source>
        <strain evidence="8 9">K300</strain>
    </source>
</reference>
<sequence>MTDFFTSVSSMPWLQALIYVLVAVVAAVVVTAVSAFVIRRISRRKEWAVRLIRRARVPFRIFLLVIALWIALQATNVDPAWRDFLSHTALIASIASGAWLFCALAIFLEDLGLARYRTDVPDNRHARRLRTQVLIIRRVTVVAAVLVGLGAILLTFPGVSAAGASLLASAGLISIVAGLAAQSTLANVFAGMQLAFSDAIRVDDVVIVETEWGRIEEITLTYVVVHLWDDRRMVLPSTYFTTTPFQNWTRKNSELMGSVDFDLDWRVDPDGMRDELHRVIELTDLWDGRVAILQVTDAVGGFVHIRILVTAVDAPTLFDLRCYVREQLVRWIQQVSPLSVPRTRVEHSETPLESDVPRTRAVSTDTQPDALFSGDASAALRGSQFTGPLEVPREARAAARAAREEAAAPPPPVSPPGDAAAPPR</sequence>
<keyword evidence="2 6" id="KW-0812">Transmembrane</keyword>
<feature type="transmembrane region" description="Helical" evidence="6">
    <location>
        <begin position="135"/>
        <end position="156"/>
    </location>
</feature>
<name>A0A3E0VKS9_9MICO</name>
<organism evidence="8 9">
    <name type="scientific">Subtercola boreus</name>
    <dbReference type="NCBI Taxonomy" id="120213"/>
    <lineage>
        <taxon>Bacteria</taxon>
        <taxon>Bacillati</taxon>
        <taxon>Actinomycetota</taxon>
        <taxon>Actinomycetes</taxon>
        <taxon>Micrococcales</taxon>
        <taxon>Microbacteriaceae</taxon>
        <taxon>Subtercola</taxon>
    </lineage>
</organism>
<comment type="subcellular location">
    <subcellularLocation>
        <location evidence="1">Membrane</location>
    </subcellularLocation>
</comment>
<feature type="transmembrane region" description="Helical" evidence="6">
    <location>
        <begin position="89"/>
        <end position="114"/>
    </location>
</feature>
<dbReference type="AlphaFoldDB" id="A0A3E0VKS9"/>
<dbReference type="GO" id="GO:0016020">
    <property type="term" value="C:membrane"/>
    <property type="evidence" value="ECO:0007669"/>
    <property type="project" value="UniProtKB-SubCell"/>
</dbReference>
<feature type="domain" description="Mechanosensitive ion channel MscS" evidence="7">
    <location>
        <begin position="184"/>
        <end position="250"/>
    </location>
</feature>
<keyword evidence="9" id="KW-1185">Reference proteome</keyword>
<dbReference type="GO" id="GO:0055085">
    <property type="term" value="P:transmembrane transport"/>
    <property type="evidence" value="ECO:0007669"/>
    <property type="project" value="InterPro"/>
</dbReference>
<dbReference type="InterPro" id="IPR023408">
    <property type="entry name" value="MscS_beta-dom_sf"/>
</dbReference>
<dbReference type="Gene3D" id="1.10.287.1260">
    <property type="match status" value="1"/>
</dbReference>